<protein>
    <submittedName>
        <fullName evidence="2">Uncharacterized protein</fullName>
    </submittedName>
</protein>
<feature type="compositionally biased region" description="Low complexity" evidence="1">
    <location>
        <begin position="380"/>
        <end position="398"/>
    </location>
</feature>
<organism evidence="2 3">
    <name type="scientific">Stichopus japonicus</name>
    <name type="common">Sea cucumber</name>
    <dbReference type="NCBI Taxonomy" id="307972"/>
    <lineage>
        <taxon>Eukaryota</taxon>
        <taxon>Metazoa</taxon>
        <taxon>Echinodermata</taxon>
        <taxon>Eleutherozoa</taxon>
        <taxon>Echinozoa</taxon>
        <taxon>Holothuroidea</taxon>
        <taxon>Aspidochirotacea</taxon>
        <taxon>Aspidochirotida</taxon>
        <taxon>Stichopodidae</taxon>
        <taxon>Apostichopus</taxon>
    </lineage>
</organism>
<comment type="caution">
    <text evidence="2">The sequence shown here is derived from an EMBL/GenBank/DDBJ whole genome shotgun (WGS) entry which is preliminary data.</text>
</comment>
<dbReference type="EMBL" id="MRZV01000571">
    <property type="protein sequence ID" value="PIK47607.1"/>
    <property type="molecule type" value="Genomic_DNA"/>
</dbReference>
<evidence type="ECO:0000313" key="2">
    <source>
        <dbReference type="EMBL" id="PIK47607.1"/>
    </source>
</evidence>
<feature type="region of interest" description="Disordered" evidence="1">
    <location>
        <begin position="32"/>
        <end position="136"/>
    </location>
</feature>
<evidence type="ECO:0000313" key="3">
    <source>
        <dbReference type="Proteomes" id="UP000230750"/>
    </source>
</evidence>
<evidence type="ECO:0000256" key="1">
    <source>
        <dbReference type="SAM" id="MobiDB-lite"/>
    </source>
</evidence>
<gene>
    <name evidence="2" type="ORF">BSL78_15530</name>
</gene>
<dbReference type="Proteomes" id="UP000230750">
    <property type="component" value="Unassembled WGS sequence"/>
</dbReference>
<sequence>MELIYVYLALMTLGLEEGRFDLDCCGYSRSNTYEVPDQYEPRPSSVSITSSHGSRNNSQQRVGHVTDRQGKRSSPLTTESFQPNCGITKPKSPLNATPKVQRKVKHLPSQESVRPLQRTERSLYPAHQPPDGQESLNETIKRQKSFIKSFVKCQAKTPCHAVGLDQEFDQRHLQILPSLCRQAVRSPVVPQALALQPQSSCLRLQDQENNVNFNCSKDVTLAHATALPKPCDVSHIPPAIDLVNVRNAQNNGSINHIIQTPIKPHSSTRARSHSEQPLKLTPLPAPRELVPGQESKLAINKQDGDASRVDGLVAGSRSEVELDGYAAKTHKVLIRNVNIARYPSVSRNELPSEKAPLIHPNVNWAQPRKVAITKPVTFNTDTTAEPIEATAEPVAATTEPDEGTAEPDEATAQSVEATAEPVKPTTEQVIATAEEVKATAELLKATAENLFVDHACSLLLPNLHN</sequence>
<accession>A0A2G8KHY5</accession>
<keyword evidence="3" id="KW-1185">Reference proteome</keyword>
<reference evidence="2 3" key="1">
    <citation type="journal article" date="2017" name="PLoS Biol.">
        <title>The sea cucumber genome provides insights into morphological evolution and visceral regeneration.</title>
        <authorList>
            <person name="Zhang X."/>
            <person name="Sun L."/>
            <person name="Yuan J."/>
            <person name="Sun Y."/>
            <person name="Gao Y."/>
            <person name="Zhang L."/>
            <person name="Li S."/>
            <person name="Dai H."/>
            <person name="Hamel J.F."/>
            <person name="Liu C."/>
            <person name="Yu Y."/>
            <person name="Liu S."/>
            <person name="Lin W."/>
            <person name="Guo K."/>
            <person name="Jin S."/>
            <person name="Xu P."/>
            <person name="Storey K.B."/>
            <person name="Huan P."/>
            <person name="Zhang T."/>
            <person name="Zhou Y."/>
            <person name="Zhang J."/>
            <person name="Lin C."/>
            <person name="Li X."/>
            <person name="Xing L."/>
            <person name="Huo D."/>
            <person name="Sun M."/>
            <person name="Wang L."/>
            <person name="Mercier A."/>
            <person name="Li F."/>
            <person name="Yang H."/>
            <person name="Xiang J."/>
        </authorList>
    </citation>
    <scope>NUCLEOTIDE SEQUENCE [LARGE SCALE GENOMIC DNA]</scope>
    <source>
        <strain evidence="2">Shaxun</strain>
        <tissue evidence="2">Muscle</tissue>
    </source>
</reference>
<name>A0A2G8KHY5_STIJA</name>
<feature type="region of interest" description="Disordered" evidence="1">
    <location>
        <begin position="379"/>
        <end position="425"/>
    </location>
</feature>
<feature type="compositionally biased region" description="Acidic residues" evidence="1">
    <location>
        <begin position="399"/>
        <end position="409"/>
    </location>
</feature>
<feature type="region of interest" description="Disordered" evidence="1">
    <location>
        <begin position="263"/>
        <end position="286"/>
    </location>
</feature>
<feature type="compositionally biased region" description="Polar residues" evidence="1">
    <location>
        <begin position="72"/>
        <end position="85"/>
    </location>
</feature>
<feature type="compositionally biased region" description="Polar residues" evidence="1">
    <location>
        <begin position="44"/>
        <end position="61"/>
    </location>
</feature>
<proteinExistence type="predicted"/>
<dbReference type="AlphaFoldDB" id="A0A2G8KHY5"/>